<keyword evidence="4" id="KW-1185">Reference proteome</keyword>
<dbReference type="RefSeq" id="WP_205498881.1">
    <property type="nucleotide sequence ID" value="NZ_CP148066.1"/>
</dbReference>
<keyword evidence="1" id="KW-0175">Coiled coil</keyword>
<name>A0ABZ2RUZ2_9BACT</name>
<accession>A0ABZ2RUZ2</accession>
<feature type="coiled-coil region" evidence="1">
    <location>
        <begin position="233"/>
        <end position="298"/>
    </location>
</feature>
<feature type="transmembrane region" description="Helical" evidence="2">
    <location>
        <begin position="12"/>
        <end position="32"/>
    </location>
</feature>
<gene>
    <name evidence="3" type="ORF">WG616_00925</name>
</gene>
<keyword evidence="2" id="KW-1133">Transmembrane helix</keyword>
<reference evidence="3" key="1">
    <citation type="submission" date="2024-03" db="EMBL/GenBank/DDBJ databases">
        <title>Complete genome sequence of Mycoplasma gypis type strain B1/T1.</title>
        <authorList>
            <person name="Spergser J."/>
        </authorList>
    </citation>
    <scope>NUCLEOTIDE SEQUENCE [LARGE SCALE GENOMIC DNA]</scope>
    <source>
        <strain evidence="3">B1/T1</strain>
    </source>
</reference>
<evidence type="ECO:0000256" key="1">
    <source>
        <dbReference type="SAM" id="Coils"/>
    </source>
</evidence>
<protein>
    <recommendedName>
        <fullName evidence="5">ECM-binding protein homolog</fullName>
    </recommendedName>
</protein>
<feature type="coiled-coil region" evidence="1">
    <location>
        <begin position="798"/>
        <end position="835"/>
    </location>
</feature>
<organism evidence="3 4">
    <name type="scientific">[Mycoplasma] gypis</name>
    <dbReference type="NCBI Taxonomy" id="92404"/>
    <lineage>
        <taxon>Bacteria</taxon>
        <taxon>Bacillati</taxon>
        <taxon>Mycoplasmatota</taxon>
        <taxon>Mycoplasmoidales</taxon>
        <taxon>Metamycoplasmataceae</taxon>
        <taxon>Metamycoplasma</taxon>
    </lineage>
</organism>
<keyword evidence="2" id="KW-0472">Membrane</keyword>
<evidence type="ECO:0000313" key="4">
    <source>
        <dbReference type="Proteomes" id="UP001460679"/>
    </source>
</evidence>
<evidence type="ECO:0000256" key="2">
    <source>
        <dbReference type="SAM" id="Phobius"/>
    </source>
</evidence>
<feature type="coiled-coil region" evidence="1">
    <location>
        <begin position="1839"/>
        <end position="1892"/>
    </location>
</feature>
<feature type="coiled-coil region" evidence="1">
    <location>
        <begin position="2133"/>
        <end position="2160"/>
    </location>
</feature>
<keyword evidence="2" id="KW-0812">Transmembrane</keyword>
<feature type="coiled-coil region" evidence="1">
    <location>
        <begin position="621"/>
        <end position="673"/>
    </location>
</feature>
<evidence type="ECO:0000313" key="3">
    <source>
        <dbReference type="EMBL" id="WXL28581.1"/>
    </source>
</evidence>
<proteinExistence type="predicted"/>
<dbReference type="Proteomes" id="UP001460679">
    <property type="component" value="Chromosome"/>
</dbReference>
<sequence length="2814" mass="323397">MEQKKNRAYKALGSVSFIAGLLGFGAAGWLIGLHQTNKEIKKEVYVFSELNTAFENLDSFLESEDSNILTKEQKANLEHINQYAKQLLDNPSSSIEQMLKQRNIIKLELAKAKLLSSNDENFDKNLQDYISLVKENDLFTDASNFLANKDFSTGNKQQKLQELFNEIDPLIQTQNDLSLDLETKAWTLHENILRNRTPYENINQKAAVLELFNNTINLINQSSYSRDLLIETQNSLNEELSAISKEQDKIQAQQGNFLKFVKNLQNEIQGAQVSQQTKQKALDKINELIKQAQSSEIKYAATKVDEINYLTSVASNILKNIDKFDLPEEDIQNQISQKIEEINSQSYPEQIADFSRLMIDKINTNKEQKPSDKLQELEGLENIVNTLNNIKTNILKNLDLYEQQDLITLDYKQEILSNFNLLLVNNESEQQPAKNASEVLQEATKIFNNVNNTALVAKMYKKSLSEVLEQVQWDLEDGFGVDKLVLSQDSQKLDDLINNKKSVAELNQGFQEISERLRQTNKQELKRYIDWANAIINSDDAKISQKTKVKLSSLNLKSQKFVVQDSTATRDELQYFIKQYRVAYIQSQMDESLANADSVAQKALEDISKAFPKGSKKSPYNSDLENDINNLKNKAQIIALDPKLSKEEKESQLKALENKMKAIAAQAEGFSQLEKTVNDANLALETSDGDKDEISALDSQISRINELKKQAAQALNDPENSNPQQIQDELKKAIEEFKDAQAKYQSTAGFDDVFKKINNTFAPDMKDNEPTPTQQKLLDKLSELKSIVADPSLPKAQRDEARRQMRELAESVEISRELEIANNNLKTLIDLANEQDYGNYRPNDAINHSKNVNNDINTYLQNINSNGISKVSEYQEKLNKVNKERNDLLYEISAALLRKAVAQLQIEKYDGPNIEKQPYASVNNNIDNIVNDANRILNLSYEQRLKSTDIDTKEAAIRKQTALAHRSKLALEQLDTLNEKQNPEAYSNLRDVISENLIILNDSDSNIDTKIKLITDEMEKTQARNETHESLLKLKDIYTDHDRLRDILNTQIENFDNRYVEFERQINERYISIPQLRLLKFQIENYNESQKELRVKTIKEYDNAVAYIESLKQVLAQNKTEMNVTDSHFSDAVFRKFDVDKDKFQDGRYPTLTSDILAYRPKISLAWYQDLYTKKSNETKAKIQSTHRLQNFANLSDELVAKNLKAVEEFDKKIALINNPSDINVVKNYIDRLRNLDLFINQQNDVVDYMNDKKDDEINQISVNNLKTALEESKFDAEEDEDYALISSEDIRIKRVNLYDEYINNVSLQEAKDYQKSKIDEYRSEINEKLDALTTEDDLLKEKINNFLDGLKIEVQEVSKKSEIFAINSKLDSFKDKESTVINLAKAVKKAQVLETTENQKDNLSNGETTLLEMIQAEINASQDMYIASEETDLSKKTEDINLLIEQYNLLVDTQNGLNEIKELLNPVEYPAGNVENRNTDSKTKFEAYLTNLQNKLDQNPQDKIIVSTVKSLLGKVKELINKQKLEIQRQAEILADESFKNVSYTPENETTDYGFEKDAKNYADVIMDSVPELEDSLDKIENDLIPNLEKKSFQTKGFYEKRKHSLEVLLKDDSQGQQGYKIQQKNKISSSEQSSILPIYEKLWIANNIFYHDLANNIKDANSQENFNNDIAQATLINNVFADYMEIAQRVSLGKQKIESLSSESESVRNNKYVQASVEKLNQEIEQDEAYYYTQKNKNRLVFAKNALDNYRNRIELAVKVAKLTEQLNAISTNVNDDGFLTVEDKIPLQAIIDYPFKDLEANPQKEVEAEYIKYMDIYLDGNSIQGFQKSLEDSIILRRAENSAKKFVNSYKEHKNDFDNYEITEMIELYGQLESKLAEANAALSDLNHDEPLKIQLNKAITNGNDGIVDRLLKVKNEQISQIYIRNILLDKLMQSNYPDDNYSPRLSDYKSVGVTPLQTSVETPEEIVDLNQKMKVATEKYNEQYQAIWTWEKNRYDSYKEKFQPYYELLMQDSDELNASLKRDISGISQALLNKFSEITLATGKDSDYGKANEYIKESQSNPEEFQKQLISNAKEIIGAVIKAGTDLKSLFQRIVSTSVSKLLVDKSQFKRFLDQFQVSENHSFNIREVLKEISALDQLQEKINDFNEQATQLGSLQNSDIQNVSSEATLTFDTPTSQKEDITQERQTYFNHYKTFVESISKTRLKLNELIYGSNAVNNEEETQTTSDDNNNLRFILNKFINGNDTYTGRADFTKFSENLLKNSNDDVDVVFKQAKFNYDKLGSLSKLLVSELDKLVVSKTNVSTEYINLVKAYEQAFAINKWFNTTTNTDLLFTYLGNADNGTYRYAQIKPLNSASAESFQDEIESERNQTEITFNSVTYKAKEITNNEALLKMFEDFNIIKGQYATKYKTDNIKVYAIRSNTEDSKFSKLQLQSDTTIKKAYINLLFVYTKPENLNVQNTAFSNVQTFGIKYDSVPITFKTFDNLKLDKTLFGPNNLFDPAPGADNSNVIPLFKDNWAGWKNTSAPVNFMGSFIKYTMGILQEQNKDYFTENIDEDIDTKTPTLSDSSEKFRIKLKMKENAEYKGYKQVGNEIYWKTQNPNFVSYKGIEFQSGGAYLNSQFEYSRAMGSMKNPKAYPFVKDYLNTEAYIYRNASDSKRENDKGKVMLFLPINIVVPVQKDNGEYAAMVINWRWLTRFDESYTEKPQDIYISNEDLLRNVYFFEPKPGNTENPQVNNAQNLAKYVASKIKYREFVKYTFDNIKPESGLWTADPLVKRNDVGKEDNYRGGIGHQDFIDALDKLDISIKLH</sequence>
<dbReference type="EMBL" id="CP148066">
    <property type="protein sequence ID" value="WXL28581.1"/>
    <property type="molecule type" value="Genomic_DNA"/>
</dbReference>
<evidence type="ECO:0008006" key="5">
    <source>
        <dbReference type="Google" id="ProtNLM"/>
    </source>
</evidence>